<dbReference type="SUPFAM" id="SSF52540">
    <property type="entry name" value="P-loop containing nucleoside triphosphate hydrolases"/>
    <property type="match status" value="1"/>
</dbReference>
<dbReference type="PANTHER" id="PTHR42788:SF13">
    <property type="entry name" value="ALIPHATIC SULFONATES IMPORT ATP-BINDING PROTEIN SSUB"/>
    <property type="match status" value="1"/>
</dbReference>
<dbReference type="CDD" id="cd03293">
    <property type="entry name" value="ABC_NrtD_SsuB_transporters"/>
    <property type="match status" value="1"/>
</dbReference>
<reference evidence="7 8" key="1">
    <citation type="submission" date="2017-04" db="EMBL/GenBank/DDBJ databases">
        <authorList>
            <person name="Afonso C.L."/>
            <person name="Miller P.J."/>
            <person name="Scott M.A."/>
            <person name="Spackman E."/>
            <person name="Goraichik I."/>
            <person name="Dimitrov K.M."/>
            <person name="Suarez D.L."/>
            <person name="Swayne D.E."/>
        </authorList>
    </citation>
    <scope>NUCLEOTIDE SEQUENCE [LARGE SCALE GENOMIC DNA]</scope>
    <source>
        <strain evidence="7 8">USBA 355</strain>
    </source>
</reference>
<dbReference type="GO" id="GO:0005524">
    <property type="term" value="F:ATP binding"/>
    <property type="evidence" value="ECO:0007669"/>
    <property type="project" value="UniProtKB-KW"/>
</dbReference>
<dbReference type="PROSITE" id="PS00211">
    <property type="entry name" value="ABC_TRANSPORTER_1"/>
    <property type="match status" value="1"/>
</dbReference>
<dbReference type="Gene3D" id="3.40.50.300">
    <property type="entry name" value="P-loop containing nucleotide triphosphate hydrolases"/>
    <property type="match status" value="1"/>
</dbReference>
<evidence type="ECO:0000256" key="2">
    <source>
        <dbReference type="ARBA" id="ARBA00022448"/>
    </source>
</evidence>
<gene>
    <name evidence="7" type="ORF">SAMN05428998_11281</name>
</gene>
<keyword evidence="4 7" id="KW-0067">ATP-binding</keyword>
<evidence type="ECO:0000256" key="3">
    <source>
        <dbReference type="ARBA" id="ARBA00022741"/>
    </source>
</evidence>
<dbReference type="InterPro" id="IPR003593">
    <property type="entry name" value="AAA+_ATPase"/>
</dbReference>
<evidence type="ECO:0000256" key="5">
    <source>
        <dbReference type="SAM" id="MobiDB-lite"/>
    </source>
</evidence>
<proteinExistence type="inferred from homology"/>
<dbReference type="Proteomes" id="UP000192917">
    <property type="component" value="Unassembled WGS sequence"/>
</dbReference>
<feature type="region of interest" description="Disordered" evidence="5">
    <location>
        <begin position="1"/>
        <end position="24"/>
    </location>
</feature>
<protein>
    <submittedName>
        <fullName evidence="7">NitT/TauT family transport system ATP-binding protein</fullName>
    </submittedName>
</protein>
<keyword evidence="2" id="KW-0813">Transport</keyword>
<dbReference type="EMBL" id="FWZX01000012">
    <property type="protein sequence ID" value="SMF36396.1"/>
    <property type="molecule type" value="Genomic_DNA"/>
</dbReference>
<evidence type="ECO:0000313" key="8">
    <source>
        <dbReference type="Proteomes" id="UP000192917"/>
    </source>
</evidence>
<dbReference type="PANTHER" id="PTHR42788">
    <property type="entry name" value="TAURINE IMPORT ATP-BINDING PROTEIN-RELATED"/>
    <property type="match status" value="1"/>
</dbReference>
<dbReference type="STRING" id="560819.SAMN05428998_11281"/>
<dbReference type="PROSITE" id="PS50893">
    <property type="entry name" value="ABC_TRANSPORTER_2"/>
    <property type="match status" value="1"/>
</dbReference>
<feature type="compositionally biased region" description="Low complexity" evidence="5">
    <location>
        <begin position="13"/>
        <end position="24"/>
    </location>
</feature>
<keyword evidence="3" id="KW-0547">Nucleotide-binding</keyword>
<dbReference type="InterPro" id="IPR003439">
    <property type="entry name" value="ABC_transporter-like_ATP-bd"/>
</dbReference>
<accession>A0A1Y6BZG5</accession>
<organism evidence="7 8">
    <name type="scientific">Tistlia consotensis USBA 355</name>
    <dbReference type="NCBI Taxonomy" id="560819"/>
    <lineage>
        <taxon>Bacteria</taxon>
        <taxon>Pseudomonadati</taxon>
        <taxon>Pseudomonadota</taxon>
        <taxon>Alphaproteobacteria</taxon>
        <taxon>Rhodospirillales</taxon>
        <taxon>Rhodovibrionaceae</taxon>
        <taxon>Tistlia</taxon>
    </lineage>
</organism>
<feature type="domain" description="ABC transporter" evidence="6">
    <location>
        <begin position="33"/>
        <end position="265"/>
    </location>
</feature>
<evidence type="ECO:0000259" key="6">
    <source>
        <dbReference type="PROSITE" id="PS50893"/>
    </source>
</evidence>
<evidence type="ECO:0000313" key="7">
    <source>
        <dbReference type="EMBL" id="SMF36396.1"/>
    </source>
</evidence>
<name>A0A1Y6BZG5_9PROT</name>
<dbReference type="Pfam" id="PF00005">
    <property type="entry name" value="ABC_tran"/>
    <property type="match status" value="1"/>
</dbReference>
<sequence length="284" mass="30735">MAGKATPLPEAPSPGAGAPGPSLRALPSRNGSIRVTGLEHTYAAAGRVTKALEDIRLDIAPGRFVVIVGPSGCGKSSLLMMLAGLVAPTAGRIVCGGRALTAPDPDLVGVVFQEASLYPWLTAQENVEFPLSLRRVPRAERTQRARDKLALVGLAGFEDRYPHELSGGMKQRVSIARGLVQNPPVLLLDEPFAALDEQTRISMGDELLRIWEQTGKTVVFVTHSLTEAAYLADQIVVMSARPGRIVDRVEVDLPRPRTYAMMGTPRFAELRQRIWEQIRSQADG</sequence>
<dbReference type="SMART" id="SM00382">
    <property type="entry name" value="AAA"/>
    <property type="match status" value="1"/>
</dbReference>
<evidence type="ECO:0000256" key="4">
    <source>
        <dbReference type="ARBA" id="ARBA00022840"/>
    </source>
</evidence>
<evidence type="ECO:0000256" key="1">
    <source>
        <dbReference type="ARBA" id="ARBA00005417"/>
    </source>
</evidence>
<dbReference type="InterPro" id="IPR050166">
    <property type="entry name" value="ABC_transporter_ATP-bind"/>
</dbReference>
<dbReference type="GO" id="GO:0016887">
    <property type="term" value="F:ATP hydrolysis activity"/>
    <property type="evidence" value="ECO:0007669"/>
    <property type="project" value="InterPro"/>
</dbReference>
<dbReference type="InterPro" id="IPR017871">
    <property type="entry name" value="ABC_transporter-like_CS"/>
</dbReference>
<comment type="similarity">
    <text evidence="1">Belongs to the ABC transporter superfamily.</text>
</comment>
<dbReference type="InterPro" id="IPR027417">
    <property type="entry name" value="P-loop_NTPase"/>
</dbReference>
<dbReference type="AlphaFoldDB" id="A0A1Y6BZG5"/>
<keyword evidence="8" id="KW-1185">Reference proteome</keyword>